<name>X0Z7Z3_9ZZZZ</name>
<comment type="caution">
    <text evidence="5">The sequence shown here is derived from an EMBL/GenBank/DDBJ whole genome shotgun (WGS) entry which is preliminary data.</text>
</comment>
<dbReference type="Pfam" id="PF13180">
    <property type="entry name" value="PDZ_2"/>
    <property type="match status" value="1"/>
</dbReference>
<evidence type="ECO:0000313" key="5">
    <source>
        <dbReference type="EMBL" id="GAG65505.1"/>
    </source>
</evidence>
<dbReference type="PANTHER" id="PTHR22939:SF129">
    <property type="entry name" value="SERINE PROTEASE HTRA2, MITOCHONDRIAL"/>
    <property type="match status" value="1"/>
</dbReference>
<dbReference type="SUPFAM" id="SSF50156">
    <property type="entry name" value="PDZ domain-like"/>
    <property type="match status" value="1"/>
</dbReference>
<dbReference type="Gene3D" id="2.30.42.10">
    <property type="match status" value="1"/>
</dbReference>
<sequence length="206" mass="22574">MLLEKNQEEIKKQARGLKIWAIYLTILVIIGGAILTGLFLDRILKGTPGGGLEVNTKKVEAVKSFLGTELIELNEIIRRQLDISTDQGALINSVIEGSPADKAGAQRGDVIMRFDRQRVRDVSHMQELIADTSPGDRVKVVVERDNTNRVFYVKLEEIPAPTSPVALTQAQPQGQTSTQPGWGMSVAPIDPDMGQKYGLEQGQKGI</sequence>
<dbReference type="PANTHER" id="PTHR22939">
    <property type="entry name" value="SERINE PROTEASE FAMILY S1C HTRA-RELATED"/>
    <property type="match status" value="1"/>
</dbReference>
<protein>
    <recommendedName>
        <fullName evidence="4">PDZ domain-containing protein</fullName>
    </recommendedName>
</protein>
<proteinExistence type="inferred from homology"/>
<keyword evidence="3" id="KW-1133">Transmembrane helix</keyword>
<feature type="domain" description="PDZ" evidence="4">
    <location>
        <begin position="53"/>
        <end position="146"/>
    </location>
</feature>
<organism evidence="5">
    <name type="scientific">marine sediment metagenome</name>
    <dbReference type="NCBI Taxonomy" id="412755"/>
    <lineage>
        <taxon>unclassified sequences</taxon>
        <taxon>metagenomes</taxon>
        <taxon>ecological metagenomes</taxon>
    </lineage>
</organism>
<accession>X0Z7Z3</accession>
<feature type="transmembrane region" description="Helical" evidence="3">
    <location>
        <begin position="20"/>
        <end position="40"/>
    </location>
</feature>
<comment type="similarity">
    <text evidence="1">Belongs to the peptidase S1C family.</text>
</comment>
<feature type="non-terminal residue" evidence="5">
    <location>
        <position position="206"/>
    </location>
</feature>
<dbReference type="InterPro" id="IPR036034">
    <property type="entry name" value="PDZ_sf"/>
</dbReference>
<feature type="compositionally biased region" description="Polar residues" evidence="2">
    <location>
        <begin position="165"/>
        <end position="180"/>
    </location>
</feature>
<reference evidence="5" key="1">
    <citation type="journal article" date="2014" name="Front. Microbiol.">
        <title>High frequency of phylogenetically diverse reductive dehalogenase-homologous genes in deep subseafloor sedimentary metagenomes.</title>
        <authorList>
            <person name="Kawai M."/>
            <person name="Futagami T."/>
            <person name="Toyoda A."/>
            <person name="Takaki Y."/>
            <person name="Nishi S."/>
            <person name="Hori S."/>
            <person name="Arai W."/>
            <person name="Tsubouchi T."/>
            <person name="Morono Y."/>
            <person name="Uchiyama I."/>
            <person name="Ito T."/>
            <person name="Fujiyama A."/>
            <person name="Inagaki F."/>
            <person name="Takami H."/>
        </authorList>
    </citation>
    <scope>NUCLEOTIDE SEQUENCE</scope>
    <source>
        <strain evidence="5">Expedition CK06-06</strain>
    </source>
</reference>
<dbReference type="EMBL" id="BART01009257">
    <property type="protein sequence ID" value="GAG65505.1"/>
    <property type="molecule type" value="Genomic_DNA"/>
</dbReference>
<keyword evidence="3" id="KW-0472">Membrane</keyword>
<dbReference type="InterPro" id="IPR001478">
    <property type="entry name" value="PDZ"/>
</dbReference>
<evidence type="ECO:0000259" key="4">
    <source>
        <dbReference type="PROSITE" id="PS50106"/>
    </source>
</evidence>
<feature type="region of interest" description="Disordered" evidence="2">
    <location>
        <begin position="164"/>
        <end position="206"/>
    </location>
</feature>
<keyword evidence="3" id="KW-0812">Transmembrane</keyword>
<evidence type="ECO:0000256" key="2">
    <source>
        <dbReference type="SAM" id="MobiDB-lite"/>
    </source>
</evidence>
<dbReference type="PROSITE" id="PS50106">
    <property type="entry name" value="PDZ"/>
    <property type="match status" value="1"/>
</dbReference>
<gene>
    <name evidence="5" type="ORF">S01H4_20571</name>
</gene>
<evidence type="ECO:0000256" key="1">
    <source>
        <dbReference type="ARBA" id="ARBA00010541"/>
    </source>
</evidence>
<dbReference type="AlphaFoldDB" id="X0Z7Z3"/>
<dbReference type="SMART" id="SM00228">
    <property type="entry name" value="PDZ"/>
    <property type="match status" value="1"/>
</dbReference>
<evidence type="ECO:0000256" key="3">
    <source>
        <dbReference type="SAM" id="Phobius"/>
    </source>
</evidence>